<feature type="transmembrane region" description="Helical" evidence="7">
    <location>
        <begin position="300"/>
        <end position="319"/>
    </location>
</feature>
<feature type="non-terminal residue" evidence="10">
    <location>
        <position position="1"/>
    </location>
</feature>
<comment type="similarity">
    <text evidence="2">Belongs to the plant tobamovirus multiplication TOM1 protein family.</text>
</comment>
<feature type="region of interest" description="Disordered" evidence="6">
    <location>
        <begin position="475"/>
        <end position="519"/>
    </location>
</feature>
<dbReference type="AlphaFoldDB" id="A0A6A3HB52"/>
<feature type="transmembrane region" description="Helical" evidence="7">
    <location>
        <begin position="403"/>
        <end position="425"/>
    </location>
</feature>
<keyword evidence="5 7" id="KW-0472">Membrane</keyword>
<organism evidence="10 11">
    <name type="scientific">Phytophthora fragariae</name>
    <dbReference type="NCBI Taxonomy" id="53985"/>
    <lineage>
        <taxon>Eukaryota</taxon>
        <taxon>Sar</taxon>
        <taxon>Stramenopiles</taxon>
        <taxon>Oomycota</taxon>
        <taxon>Peronosporomycetes</taxon>
        <taxon>Peronosporales</taxon>
        <taxon>Peronosporaceae</taxon>
        <taxon>Phytophthora</taxon>
    </lineage>
</organism>
<sequence>SSPFVCALLIQVAPELTWSAAPTVVDSLGVCIGKSVFQSNGCIKPPIERVPPSQLGIRSSDNWCVTRHIVHVPGLWYISLWPCTGPHPRPSVVLRVPTPAQPPPLHSMVDADPAPSGSPETLSLGDRLLLLLTILLFLSLSAVSGRVLYRQYAAKRKRLSSAAAAAVSTEAAGPVPTGKARYSAVPQAPPAPVNVVGGSESALMEEEGAAAVSTGSEMRQRLYLLLFVASTLRVCSLVTEVATLEDVAALPSTSVYCRLLTLFLWLPSMLFVSMYGLVLLFWAQLCYACWGKTHPWPRRVFFLFNVLLYVGFVLLFALSSTSAGLWRGCDLMQGGVYFVGLFGILYYSIRLIDFFRNQSPDEDFFFDLSSAAMGNGNGTSGRQGGSSFSIAASSPRQLVLRRITAVCILLCVLFAVKAVYLIGMGTGYMESEESQYRTPVGVHHIAYEFTIHFSTEFVPSALLLFFTRQDKNSSAQRQRLRTSSATSASASLSGGSYGANNTRDKPPTPNYAYAPLRNGGHGLAPGQHYQEDTLPMLSGYQYQATQRVYGSTSTTSTTTANLRSSNSSGAFLLDSISGSAFGSAGPNTGSNTKMAYH</sequence>
<dbReference type="PANTHER" id="PTHR31142:SF3">
    <property type="entry name" value="THH1_TOM1_TOM3 DOMAIN-CONTAINING PROTEIN"/>
    <property type="match status" value="1"/>
</dbReference>
<feature type="transmembrane region" description="Helical" evidence="7">
    <location>
        <begin position="262"/>
        <end position="288"/>
    </location>
</feature>
<evidence type="ECO:0000313" key="11">
    <source>
        <dbReference type="Proteomes" id="UP000460718"/>
    </source>
</evidence>
<proteinExistence type="inferred from homology"/>
<evidence type="ECO:0000256" key="6">
    <source>
        <dbReference type="SAM" id="MobiDB-lite"/>
    </source>
</evidence>
<keyword evidence="3 7" id="KW-0812">Transmembrane</keyword>
<comment type="subcellular location">
    <subcellularLocation>
        <location evidence="1">Endomembrane system</location>
        <topology evidence="1">Multi-pass membrane protein</topology>
    </subcellularLocation>
</comment>
<protein>
    <recommendedName>
        <fullName evidence="9">THH1/TOM1/TOM3 domain-containing protein</fullName>
    </recommendedName>
</protein>
<dbReference type="Proteomes" id="UP000460718">
    <property type="component" value="Unassembled WGS sequence"/>
</dbReference>
<keyword evidence="4 7" id="KW-1133">Transmembrane helix</keyword>
<evidence type="ECO:0000256" key="1">
    <source>
        <dbReference type="ARBA" id="ARBA00004127"/>
    </source>
</evidence>
<evidence type="ECO:0000313" key="10">
    <source>
        <dbReference type="EMBL" id="KAE8967019.1"/>
    </source>
</evidence>
<feature type="transmembrane region" description="Helical" evidence="7">
    <location>
        <begin position="445"/>
        <end position="467"/>
    </location>
</feature>
<evidence type="ECO:0000256" key="8">
    <source>
        <dbReference type="SAM" id="SignalP"/>
    </source>
</evidence>
<accession>A0A6A3HB52</accession>
<evidence type="ECO:0000256" key="5">
    <source>
        <dbReference type="ARBA" id="ARBA00023136"/>
    </source>
</evidence>
<dbReference type="GO" id="GO:0012505">
    <property type="term" value="C:endomembrane system"/>
    <property type="evidence" value="ECO:0007669"/>
    <property type="project" value="UniProtKB-SubCell"/>
</dbReference>
<dbReference type="InterPro" id="IPR009457">
    <property type="entry name" value="THH1/TOM1/TOM3_dom"/>
</dbReference>
<dbReference type="Pfam" id="PF06454">
    <property type="entry name" value="THH1_TOM1-3_dom"/>
    <property type="match status" value="1"/>
</dbReference>
<name>A0A6A3HB52_9STRA</name>
<evidence type="ECO:0000256" key="7">
    <source>
        <dbReference type="SAM" id="Phobius"/>
    </source>
</evidence>
<keyword evidence="8" id="KW-0732">Signal</keyword>
<evidence type="ECO:0000256" key="2">
    <source>
        <dbReference type="ARBA" id="ARBA00006779"/>
    </source>
</evidence>
<dbReference type="InterPro" id="IPR040226">
    <property type="entry name" value="THH1/TOM1/TOM3"/>
</dbReference>
<gene>
    <name evidence="10" type="ORF">PF011_g27716</name>
</gene>
<dbReference type="EMBL" id="QXFW01004144">
    <property type="protein sequence ID" value="KAE8967019.1"/>
    <property type="molecule type" value="Genomic_DNA"/>
</dbReference>
<reference evidence="10 11" key="1">
    <citation type="submission" date="2018-09" db="EMBL/GenBank/DDBJ databases">
        <title>Genomic investigation of the strawberry pathogen Phytophthora fragariae indicates pathogenicity is determined by transcriptional variation in three key races.</title>
        <authorList>
            <person name="Adams T.M."/>
            <person name="Armitage A.D."/>
            <person name="Sobczyk M.K."/>
            <person name="Bates H.J."/>
            <person name="Dunwell J.M."/>
            <person name="Nellist C.F."/>
            <person name="Harrison R.J."/>
        </authorList>
    </citation>
    <scope>NUCLEOTIDE SEQUENCE [LARGE SCALE GENOMIC DNA]</scope>
    <source>
        <strain evidence="10 11">SCRP245</strain>
    </source>
</reference>
<comment type="caution">
    <text evidence="10">The sequence shown here is derived from an EMBL/GenBank/DDBJ whole genome shotgun (WGS) entry which is preliminary data.</text>
</comment>
<feature type="compositionally biased region" description="Low complexity" evidence="6">
    <location>
        <begin position="481"/>
        <end position="494"/>
    </location>
</feature>
<dbReference type="PANTHER" id="PTHR31142">
    <property type="entry name" value="TOBAMOVIRUS MULTIPLICATION PROTEIN 1-LIKE ISOFORM X1"/>
    <property type="match status" value="1"/>
</dbReference>
<feature type="signal peptide" evidence="8">
    <location>
        <begin position="1"/>
        <end position="19"/>
    </location>
</feature>
<evidence type="ECO:0000256" key="3">
    <source>
        <dbReference type="ARBA" id="ARBA00022692"/>
    </source>
</evidence>
<evidence type="ECO:0000259" key="9">
    <source>
        <dbReference type="Pfam" id="PF06454"/>
    </source>
</evidence>
<feature type="transmembrane region" description="Helical" evidence="7">
    <location>
        <begin position="331"/>
        <end position="349"/>
    </location>
</feature>
<evidence type="ECO:0000256" key="4">
    <source>
        <dbReference type="ARBA" id="ARBA00022989"/>
    </source>
</evidence>
<feature type="transmembrane region" description="Helical" evidence="7">
    <location>
        <begin position="222"/>
        <end position="242"/>
    </location>
</feature>
<feature type="transmembrane region" description="Helical" evidence="7">
    <location>
        <begin position="128"/>
        <end position="149"/>
    </location>
</feature>
<feature type="domain" description="THH1/TOM1/TOM3" evidence="9">
    <location>
        <begin position="222"/>
        <end position="352"/>
    </location>
</feature>
<feature type="chain" id="PRO_5025383432" description="THH1/TOM1/TOM3 domain-containing protein" evidence="8">
    <location>
        <begin position="20"/>
        <end position="597"/>
    </location>
</feature>